<evidence type="ECO:0000259" key="6">
    <source>
        <dbReference type="Pfam" id="PF00155"/>
    </source>
</evidence>
<evidence type="ECO:0000256" key="3">
    <source>
        <dbReference type="ARBA" id="ARBA00022679"/>
    </source>
</evidence>
<dbReference type="InterPro" id="IPR050106">
    <property type="entry name" value="HistidinolP_aminotransfase"/>
</dbReference>
<comment type="caution">
    <text evidence="7">The sequence shown here is derived from an EMBL/GenBank/DDBJ whole genome shotgun (WGS) entry which is preliminary data.</text>
</comment>
<dbReference type="Proteomes" id="UP001500483">
    <property type="component" value="Unassembled WGS sequence"/>
</dbReference>
<proteinExistence type="inferred from homology"/>
<dbReference type="CDD" id="cd00609">
    <property type="entry name" value="AAT_like"/>
    <property type="match status" value="1"/>
</dbReference>
<dbReference type="InterPro" id="IPR015421">
    <property type="entry name" value="PyrdxlP-dep_Trfase_major"/>
</dbReference>
<dbReference type="PANTHER" id="PTHR43643:SF3">
    <property type="entry name" value="HISTIDINOL-PHOSPHATE AMINOTRANSFERASE"/>
    <property type="match status" value="1"/>
</dbReference>
<evidence type="ECO:0000313" key="7">
    <source>
        <dbReference type="EMBL" id="GAA3354936.1"/>
    </source>
</evidence>
<dbReference type="PANTHER" id="PTHR43643">
    <property type="entry name" value="HISTIDINOL-PHOSPHATE AMINOTRANSFERASE 2"/>
    <property type="match status" value="1"/>
</dbReference>
<keyword evidence="8" id="KW-1185">Reference proteome</keyword>
<feature type="domain" description="Aminotransferase class I/classII large" evidence="6">
    <location>
        <begin position="18"/>
        <end position="335"/>
    </location>
</feature>
<protein>
    <submittedName>
        <fullName evidence="7">Histidinol-phosphate transaminase</fullName>
    </submittedName>
</protein>
<dbReference type="InterPro" id="IPR015424">
    <property type="entry name" value="PyrdxlP-dep_Trfase"/>
</dbReference>
<keyword evidence="4 5" id="KW-0663">Pyridoxal phosphate</keyword>
<evidence type="ECO:0000256" key="4">
    <source>
        <dbReference type="ARBA" id="ARBA00022898"/>
    </source>
</evidence>
<dbReference type="RefSeq" id="WP_344924938.1">
    <property type="nucleotide sequence ID" value="NZ_BAAAYK010000038.1"/>
</dbReference>
<dbReference type="InterPro" id="IPR015422">
    <property type="entry name" value="PyrdxlP-dep_Trfase_small"/>
</dbReference>
<dbReference type="PROSITE" id="PS00599">
    <property type="entry name" value="AA_TRANSFER_CLASS_2"/>
    <property type="match status" value="1"/>
</dbReference>
<evidence type="ECO:0000256" key="2">
    <source>
        <dbReference type="ARBA" id="ARBA00022576"/>
    </source>
</evidence>
<sequence>MKPSGQNGIGTVTSIVHQLSLNENFAPPLPGVRTAAEAALDTLNLTPDPFSSDLVARVAEHHGVAAERVLAGVGSGALLQQFLQVHAGPGTEVVHPWPSFEMYPLMIRNAGASAVGVPLRDSAHDLDAMAAAVTGRTRVVLLCNPNNPTGSILTAEQITGFLDRIPSDVHVVLDEAYIDFATGTGETIADGIELARTDHRLTIARTFSKSYGLLGMRVGYLLGAEPVVAALKPSALFFRVSGPAQAAAAAALAASEVMRAQCAEVAAERDRLREGLLAHGIPVPASGGNFLWLPLGGANQRFVDRCAGRGVVVREIAESGVRLTVGTRAANDLVLEVAAEFSAADATAGDLAAEVSEPAR</sequence>
<dbReference type="Pfam" id="PF00155">
    <property type="entry name" value="Aminotran_1_2"/>
    <property type="match status" value="1"/>
</dbReference>
<reference evidence="8" key="1">
    <citation type="journal article" date="2019" name="Int. J. Syst. Evol. Microbiol.">
        <title>The Global Catalogue of Microorganisms (GCM) 10K type strain sequencing project: providing services to taxonomists for standard genome sequencing and annotation.</title>
        <authorList>
            <consortium name="The Broad Institute Genomics Platform"/>
            <consortium name="The Broad Institute Genome Sequencing Center for Infectious Disease"/>
            <person name="Wu L."/>
            <person name="Ma J."/>
        </authorList>
    </citation>
    <scope>NUCLEOTIDE SEQUENCE [LARGE SCALE GENOMIC DNA]</scope>
    <source>
        <strain evidence="8">JCM 9687</strain>
    </source>
</reference>
<keyword evidence="3" id="KW-0808">Transferase</keyword>
<evidence type="ECO:0000256" key="5">
    <source>
        <dbReference type="RuleBase" id="RU003693"/>
    </source>
</evidence>
<dbReference type="Gene3D" id="3.40.640.10">
    <property type="entry name" value="Type I PLP-dependent aspartate aminotransferase-like (Major domain)"/>
    <property type="match status" value="1"/>
</dbReference>
<dbReference type="InterPro" id="IPR004839">
    <property type="entry name" value="Aminotransferase_I/II_large"/>
</dbReference>
<dbReference type="EMBL" id="BAAAYK010000038">
    <property type="protein sequence ID" value="GAA3354936.1"/>
    <property type="molecule type" value="Genomic_DNA"/>
</dbReference>
<dbReference type="Gene3D" id="3.90.1150.10">
    <property type="entry name" value="Aspartate Aminotransferase, domain 1"/>
    <property type="match status" value="1"/>
</dbReference>
<dbReference type="SUPFAM" id="SSF53383">
    <property type="entry name" value="PLP-dependent transferases"/>
    <property type="match status" value="1"/>
</dbReference>
<name>A0ABP6RP13_9PSEU</name>
<comment type="cofactor">
    <cofactor evidence="1 5">
        <name>pyridoxal 5'-phosphate</name>
        <dbReference type="ChEBI" id="CHEBI:597326"/>
    </cofactor>
</comment>
<accession>A0ABP6RP13</accession>
<evidence type="ECO:0000313" key="8">
    <source>
        <dbReference type="Proteomes" id="UP001500483"/>
    </source>
</evidence>
<dbReference type="InterPro" id="IPR001917">
    <property type="entry name" value="Aminotrans_II_pyridoxalP_BS"/>
</dbReference>
<gene>
    <name evidence="7" type="primary">hisC_3</name>
    <name evidence="7" type="ORF">GCM10020366_13010</name>
</gene>
<evidence type="ECO:0000256" key="1">
    <source>
        <dbReference type="ARBA" id="ARBA00001933"/>
    </source>
</evidence>
<organism evidence="7 8">
    <name type="scientific">Saccharopolyspora gregorii</name>
    <dbReference type="NCBI Taxonomy" id="33914"/>
    <lineage>
        <taxon>Bacteria</taxon>
        <taxon>Bacillati</taxon>
        <taxon>Actinomycetota</taxon>
        <taxon>Actinomycetes</taxon>
        <taxon>Pseudonocardiales</taxon>
        <taxon>Pseudonocardiaceae</taxon>
        <taxon>Saccharopolyspora</taxon>
    </lineage>
</organism>
<keyword evidence="2" id="KW-0032">Aminotransferase</keyword>
<comment type="similarity">
    <text evidence="5">Belongs to the class-II pyridoxal-phosphate-dependent aminotransferase family.</text>
</comment>